<dbReference type="OrthoDB" id="9049620at2759"/>
<evidence type="ECO:0000256" key="1">
    <source>
        <dbReference type="ARBA" id="ARBA00022771"/>
    </source>
</evidence>
<name>A0A3M7S722_BRAPC</name>
<evidence type="ECO:0000313" key="5">
    <source>
        <dbReference type="EMBL" id="RNA31370.1"/>
    </source>
</evidence>
<evidence type="ECO:0000313" key="6">
    <source>
        <dbReference type="Proteomes" id="UP000276133"/>
    </source>
</evidence>
<sequence>MSSCPKSKYTPFIINSVNQGSYHDIRKNLVIITQSINNEFSRPFISKVASYDVISWLNKQCVDDLMDKITDLAYIEPNESCSPPKIQKRDEVFTCPICIRDFNEIKLNNEKSYAARCGHIYCESCFDMLLGEKKEQSCCLCQTKLNRESSIKLFI</sequence>
<keyword evidence="6" id="KW-1185">Reference proteome</keyword>
<keyword evidence="2" id="KW-0862">Zinc</keyword>
<keyword evidence="1 3" id="KW-0479">Metal-binding</keyword>
<dbReference type="SUPFAM" id="SSF57850">
    <property type="entry name" value="RING/U-box"/>
    <property type="match status" value="1"/>
</dbReference>
<dbReference type="Gene3D" id="3.30.40.10">
    <property type="entry name" value="Zinc/RING finger domain, C3HC4 (zinc finger)"/>
    <property type="match status" value="1"/>
</dbReference>
<proteinExistence type="predicted"/>
<keyword evidence="1 3" id="KW-0863">Zinc-finger</keyword>
<dbReference type="EMBL" id="REGN01001950">
    <property type="protein sequence ID" value="RNA31370.1"/>
    <property type="molecule type" value="Genomic_DNA"/>
</dbReference>
<dbReference type="Pfam" id="PF14634">
    <property type="entry name" value="zf-RING_5"/>
    <property type="match status" value="1"/>
</dbReference>
<dbReference type="AlphaFoldDB" id="A0A3M7S722"/>
<evidence type="ECO:0000259" key="4">
    <source>
        <dbReference type="PROSITE" id="PS50089"/>
    </source>
</evidence>
<accession>A0A3M7S722</accession>
<evidence type="ECO:0000256" key="3">
    <source>
        <dbReference type="PROSITE-ProRule" id="PRU00175"/>
    </source>
</evidence>
<protein>
    <recommendedName>
        <fullName evidence="4">RING-type domain-containing protein</fullName>
    </recommendedName>
</protein>
<evidence type="ECO:0000256" key="2">
    <source>
        <dbReference type="ARBA" id="ARBA00022833"/>
    </source>
</evidence>
<dbReference type="Proteomes" id="UP000276133">
    <property type="component" value="Unassembled WGS sequence"/>
</dbReference>
<organism evidence="5 6">
    <name type="scientific">Brachionus plicatilis</name>
    <name type="common">Marine rotifer</name>
    <name type="synonym">Brachionus muelleri</name>
    <dbReference type="NCBI Taxonomy" id="10195"/>
    <lineage>
        <taxon>Eukaryota</taxon>
        <taxon>Metazoa</taxon>
        <taxon>Spiralia</taxon>
        <taxon>Gnathifera</taxon>
        <taxon>Rotifera</taxon>
        <taxon>Eurotatoria</taxon>
        <taxon>Monogononta</taxon>
        <taxon>Pseudotrocha</taxon>
        <taxon>Ploima</taxon>
        <taxon>Brachionidae</taxon>
        <taxon>Brachionus</taxon>
    </lineage>
</organism>
<gene>
    <name evidence="5" type="ORF">BpHYR1_017741</name>
</gene>
<comment type="caution">
    <text evidence="5">The sequence shown here is derived from an EMBL/GenBank/DDBJ whole genome shotgun (WGS) entry which is preliminary data.</text>
</comment>
<reference evidence="5 6" key="1">
    <citation type="journal article" date="2018" name="Sci. Rep.">
        <title>Genomic signatures of local adaptation to the degree of environmental predictability in rotifers.</title>
        <authorList>
            <person name="Franch-Gras L."/>
            <person name="Hahn C."/>
            <person name="Garcia-Roger E.M."/>
            <person name="Carmona M.J."/>
            <person name="Serra M."/>
            <person name="Gomez A."/>
        </authorList>
    </citation>
    <scope>NUCLEOTIDE SEQUENCE [LARGE SCALE GENOMIC DNA]</scope>
    <source>
        <strain evidence="5">HYR1</strain>
    </source>
</reference>
<dbReference type="InterPro" id="IPR013083">
    <property type="entry name" value="Znf_RING/FYVE/PHD"/>
</dbReference>
<dbReference type="PROSITE" id="PS50089">
    <property type="entry name" value="ZF_RING_2"/>
    <property type="match status" value="1"/>
</dbReference>
<dbReference type="InterPro" id="IPR001841">
    <property type="entry name" value="Znf_RING"/>
</dbReference>
<dbReference type="GO" id="GO:0008270">
    <property type="term" value="F:zinc ion binding"/>
    <property type="evidence" value="ECO:0007669"/>
    <property type="project" value="UniProtKB-KW"/>
</dbReference>
<feature type="domain" description="RING-type" evidence="4">
    <location>
        <begin position="95"/>
        <end position="142"/>
    </location>
</feature>